<dbReference type="AlphaFoldDB" id="A0A917VSL3"/>
<name>A0A917VSL3_9NOCA</name>
<accession>A0A917VSL3</accession>
<reference evidence="1" key="1">
    <citation type="journal article" date="2014" name="Int. J. Syst. Evol. Microbiol.">
        <title>Complete genome sequence of Corynebacterium casei LMG S-19264T (=DSM 44701T), isolated from a smear-ripened cheese.</title>
        <authorList>
            <consortium name="US DOE Joint Genome Institute (JGI-PGF)"/>
            <person name="Walter F."/>
            <person name="Albersmeier A."/>
            <person name="Kalinowski J."/>
            <person name="Ruckert C."/>
        </authorList>
    </citation>
    <scope>NUCLEOTIDE SEQUENCE</scope>
    <source>
        <strain evidence="1">CGMCC 4.3508</strain>
    </source>
</reference>
<protein>
    <submittedName>
        <fullName evidence="1">Uncharacterized protein</fullName>
    </submittedName>
</protein>
<sequence length="63" mass="7102">MILEFFLTFVRLDAYGEYAVHDGTCERISLGRGSNSHLPLPLAGSFPDRLGIARRRDTPTHKE</sequence>
<gene>
    <name evidence="1" type="ORF">GCM10011588_25680</name>
</gene>
<reference evidence="1" key="2">
    <citation type="submission" date="2020-09" db="EMBL/GenBank/DDBJ databases">
        <authorList>
            <person name="Sun Q."/>
            <person name="Zhou Y."/>
        </authorList>
    </citation>
    <scope>NUCLEOTIDE SEQUENCE</scope>
    <source>
        <strain evidence="1">CGMCC 4.3508</strain>
    </source>
</reference>
<organism evidence="1 2">
    <name type="scientific">Nocardia jinanensis</name>
    <dbReference type="NCBI Taxonomy" id="382504"/>
    <lineage>
        <taxon>Bacteria</taxon>
        <taxon>Bacillati</taxon>
        <taxon>Actinomycetota</taxon>
        <taxon>Actinomycetes</taxon>
        <taxon>Mycobacteriales</taxon>
        <taxon>Nocardiaceae</taxon>
        <taxon>Nocardia</taxon>
    </lineage>
</organism>
<evidence type="ECO:0000313" key="2">
    <source>
        <dbReference type="Proteomes" id="UP000638263"/>
    </source>
</evidence>
<comment type="caution">
    <text evidence="1">The sequence shown here is derived from an EMBL/GenBank/DDBJ whole genome shotgun (WGS) entry which is preliminary data.</text>
</comment>
<dbReference type="Proteomes" id="UP000638263">
    <property type="component" value="Unassembled WGS sequence"/>
</dbReference>
<dbReference type="EMBL" id="BMMH01000004">
    <property type="protein sequence ID" value="GGL10135.1"/>
    <property type="molecule type" value="Genomic_DNA"/>
</dbReference>
<keyword evidence="2" id="KW-1185">Reference proteome</keyword>
<proteinExistence type="predicted"/>
<evidence type="ECO:0000313" key="1">
    <source>
        <dbReference type="EMBL" id="GGL10135.1"/>
    </source>
</evidence>